<protein>
    <submittedName>
        <fullName evidence="2">Pilus assembly protein</fullName>
    </submittedName>
</protein>
<organism evidence="2 3">
    <name type="scientific">Peribacillus saganii</name>
    <dbReference type="NCBI Taxonomy" id="2303992"/>
    <lineage>
        <taxon>Bacteria</taxon>
        <taxon>Bacillati</taxon>
        <taxon>Bacillota</taxon>
        <taxon>Bacilli</taxon>
        <taxon>Bacillales</taxon>
        <taxon>Bacillaceae</taxon>
        <taxon>Peribacillus</taxon>
    </lineage>
</organism>
<dbReference type="Proteomes" id="UP000264541">
    <property type="component" value="Unassembled WGS sequence"/>
</dbReference>
<evidence type="ECO:0000256" key="1">
    <source>
        <dbReference type="SAM" id="Phobius"/>
    </source>
</evidence>
<sequence>MRSKASKRRLRNEKGSVSLEFLGILPFYFMFFLLLWQVVASGYAVFTAKTAVNNAAKTFAATNELNEAIISAQETLGSSEIISYKNLVPSDLGNGKFKIILYTEHSLTFVPEQWRKKASLELEQEAIGKVMAP</sequence>
<keyword evidence="1" id="KW-0472">Membrane</keyword>
<evidence type="ECO:0000313" key="2">
    <source>
        <dbReference type="EMBL" id="RFU67769.1"/>
    </source>
</evidence>
<reference evidence="2 3" key="1">
    <citation type="submission" date="2018-08" db="EMBL/GenBank/DDBJ databases">
        <title>Bacillus chawlae sp. nov., Bacillus glennii sp. nov., and Bacillus saganii sp. nov. Isolated from the Vehicle Assembly Building at Kennedy Space Center where the Viking Spacecraft were Assembled.</title>
        <authorList>
            <person name="Seuylemezian A."/>
            <person name="Vaishampayan P."/>
        </authorList>
    </citation>
    <scope>NUCLEOTIDE SEQUENCE [LARGE SCALE GENOMIC DNA]</scope>
    <source>
        <strain evidence="2 3">V47-23a</strain>
    </source>
</reference>
<feature type="transmembrane region" description="Helical" evidence="1">
    <location>
        <begin position="21"/>
        <end position="46"/>
    </location>
</feature>
<accession>A0A372LMG6</accession>
<keyword evidence="1" id="KW-0812">Transmembrane</keyword>
<dbReference type="OrthoDB" id="2467576at2"/>
<name>A0A372LMG6_9BACI</name>
<keyword evidence="1" id="KW-1133">Transmembrane helix</keyword>
<gene>
    <name evidence="2" type="ORF">D0469_13660</name>
</gene>
<comment type="caution">
    <text evidence="2">The sequence shown here is derived from an EMBL/GenBank/DDBJ whole genome shotgun (WGS) entry which is preliminary data.</text>
</comment>
<proteinExistence type="predicted"/>
<keyword evidence="3" id="KW-1185">Reference proteome</keyword>
<dbReference type="AlphaFoldDB" id="A0A372LMG6"/>
<evidence type="ECO:0000313" key="3">
    <source>
        <dbReference type="Proteomes" id="UP000264541"/>
    </source>
</evidence>
<dbReference type="EMBL" id="QVTE01000039">
    <property type="protein sequence ID" value="RFU67769.1"/>
    <property type="molecule type" value="Genomic_DNA"/>
</dbReference>
<dbReference type="RefSeq" id="WP_117327297.1">
    <property type="nucleotide sequence ID" value="NZ_QVTE01000039.1"/>
</dbReference>